<dbReference type="OrthoDB" id="9800901at2"/>
<dbReference type="STRING" id="69.GLE_0001"/>
<dbReference type="PANTHER" id="PTHR46797:SF1">
    <property type="entry name" value="METHYLPHOSPHONATE SYNTHASE"/>
    <property type="match status" value="1"/>
</dbReference>
<evidence type="ECO:0000256" key="2">
    <source>
        <dbReference type="SAM" id="MobiDB-lite"/>
    </source>
</evidence>
<dbReference type="PROSITE" id="PS50943">
    <property type="entry name" value="HTH_CROC1"/>
    <property type="match status" value="1"/>
</dbReference>
<dbReference type="KEGG" id="lez:GLE_5539"/>
<protein>
    <submittedName>
        <fullName evidence="5">Transcriptional regulator, XRE family</fullName>
    </submittedName>
</protein>
<name>A0A0S2DQU7_LYSEN</name>
<dbReference type="PATRIC" id="fig|69.6.peg.1"/>
<dbReference type="GO" id="GO:0003677">
    <property type="term" value="F:DNA binding"/>
    <property type="evidence" value="ECO:0007669"/>
    <property type="project" value="UniProtKB-KW"/>
</dbReference>
<dbReference type="Pfam" id="PF01381">
    <property type="entry name" value="HTH_3"/>
    <property type="match status" value="1"/>
</dbReference>
<dbReference type="GO" id="GO:0003700">
    <property type="term" value="F:DNA-binding transcription factor activity"/>
    <property type="evidence" value="ECO:0007669"/>
    <property type="project" value="TreeGrafter"/>
</dbReference>
<evidence type="ECO:0000313" key="6">
    <source>
        <dbReference type="Proteomes" id="UP000061569"/>
    </source>
</evidence>
<dbReference type="EMBL" id="CP013140">
    <property type="protein sequence ID" value="ALN55360.1"/>
    <property type="molecule type" value="Genomic_DNA"/>
</dbReference>
<keyword evidence="1" id="KW-0238">DNA-binding</keyword>
<organism evidence="5 6">
    <name type="scientific">Lysobacter enzymogenes</name>
    <dbReference type="NCBI Taxonomy" id="69"/>
    <lineage>
        <taxon>Bacteria</taxon>
        <taxon>Pseudomonadati</taxon>
        <taxon>Pseudomonadota</taxon>
        <taxon>Gammaproteobacteria</taxon>
        <taxon>Lysobacterales</taxon>
        <taxon>Lysobacteraceae</taxon>
        <taxon>Lysobacter</taxon>
    </lineage>
</organism>
<sequence>MPKSPAPPKRRLPRAKSKPPAKKRRSPPSELLKLVGARIREVRLERGYSQDHLAYSIPMDRAYVGLIENGKSAASIITLVKFAIALECEVGDLFPYIEDLKPYADWLDEE</sequence>
<dbReference type="CDD" id="cd00093">
    <property type="entry name" value="HTH_XRE"/>
    <property type="match status" value="1"/>
</dbReference>
<dbReference type="InterPro" id="IPR001387">
    <property type="entry name" value="Cro/C1-type_HTH"/>
</dbReference>
<evidence type="ECO:0000313" key="5">
    <source>
        <dbReference type="EMBL" id="ALN60880.1"/>
    </source>
</evidence>
<dbReference type="PANTHER" id="PTHR46797">
    <property type="entry name" value="HTH-TYPE TRANSCRIPTIONAL REGULATOR"/>
    <property type="match status" value="1"/>
</dbReference>
<dbReference type="Proteomes" id="UP000061569">
    <property type="component" value="Chromosome"/>
</dbReference>
<evidence type="ECO:0000259" key="3">
    <source>
        <dbReference type="PROSITE" id="PS50943"/>
    </source>
</evidence>
<evidence type="ECO:0000313" key="4">
    <source>
        <dbReference type="EMBL" id="ALN55360.1"/>
    </source>
</evidence>
<feature type="region of interest" description="Disordered" evidence="2">
    <location>
        <begin position="1"/>
        <end position="28"/>
    </location>
</feature>
<gene>
    <name evidence="4" type="ORF">GLE_0001</name>
    <name evidence="5" type="ORF">GLE_5539</name>
</gene>
<dbReference type="AlphaFoldDB" id="A0A0S2DQU7"/>
<dbReference type="SUPFAM" id="SSF47413">
    <property type="entry name" value="lambda repressor-like DNA-binding domains"/>
    <property type="match status" value="1"/>
</dbReference>
<dbReference type="InterPro" id="IPR010982">
    <property type="entry name" value="Lambda_DNA-bd_dom_sf"/>
</dbReference>
<accession>A0A0S2DQU7</accession>
<feature type="compositionally biased region" description="Basic residues" evidence="2">
    <location>
        <begin position="8"/>
        <end position="26"/>
    </location>
</feature>
<reference evidence="5 6" key="1">
    <citation type="submission" date="2015-11" db="EMBL/GenBank/DDBJ databases">
        <title>Genome sequences of Lysobacter enzymogenes strain C3 and Lysobacter antibioticus ATCC 29479.</title>
        <authorList>
            <person name="Kobayashi D.Y."/>
        </authorList>
    </citation>
    <scope>NUCLEOTIDE SEQUENCE [LARGE SCALE GENOMIC DNA]</scope>
    <source>
        <strain evidence="5 6">C3</strain>
    </source>
</reference>
<dbReference type="EMBL" id="CP013140">
    <property type="protein sequence ID" value="ALN60880.1"/>
    <property type="molecule type" value="Genomic_DNA"/>
</dbReference>
<evidence type="ECO:0000256" key="1">
    <source>
        <dbReference type="ARBA" id="ARBA00023125"/>
    </source>
</evidence>
<dbReference type="GO" id="GO:0005829">
    <property type="term" value="C:cytosol"/>
    <property type="evidence" value="ECO:0007669"/>
    <property type="project" value="TreeGrafter"/>
</dbReference>
<dbReference type="Gene3D" id="1.10.260.40">
    <property type="entry name" value="lambda repressor-like DNA-binding domains"/>
    <property type="match status" value="1"/>
</dbReference>
<dbReference type="KEGG" id="lez:GLE_0001"/>
<proteinExistence type="predicted"/>
<dbReference type="InterPro" id="IPR050807">
    <property type="entry name" value="TransReg_Diox_bact_type"/>
</dbReference>
<feature type="domain" description="HTH cro/C1-type" evidence="3">
    <location>
        <begin position="39"/>
        <end position="93"/>
    </location>
</feature>
<dbReference type="SMART" id="SM00530">
    <property type="entry name" value="HTH_XRE"/>
    <property type="match status" value="1"/>
</dbReference>